<proteinExistence type="predicted"/>
<organism evidence="2 3">
    <name type="scientific">Trematosphaeria pertusa</name>
    <dbReference type="NCBI Taxonomy" id="390896"/>
    <lineage>
        <taxon>Eukaryota</taxon>
        <taxon>Fungi</taxon>
        <taxon>Dikarya</taxon>
        <taxon>Ascomycota</taxon>
        <taxon>Pezizomycotina</taxon>
        <taxon>Dothideomycetes</taxon>
        <taxon>Pleosporomycetidae</taxon>
        <taxon>Pleosporales</taxon>
        <taxon>Massarineae</taxon>
        <taxon>Trematosphaeriaceae</taxon>
        <taxon>Trematosphaeria</taxon>
    </lineage>
</organism>
<feature type="region of interest" description="Disordered" evidence="1">
    <location>
        <begin position="566"/>
        <end position="590"/>
    </location>
</feature>
<dbReference type="InterPro" id="IPR051640">
    <property type="entry name" value="GRB10-interact_GYF"/>
</dbReference>
<dbReference type="EMBL" id="ML987193">
    <property type="protein sequence ID" value="KAF2251480.1"/>
    <property type="molecule type" value="Genomic_DNA"/>
</dbReference>
<feature type="region of interest" description="Disordered" evidence="1">
    <location>
        <begin position="638"/>
        <end position="714"/>
    </location>
</feature>
<dbReference type="AlphaFoldDB" id="A0A6A6IPG6"/>
<gene>
    <name evidence="2" type="ORF">BU26DRAFT_592741</name>
</gene>
<dbReference type="PANTHER" id="PTHR14445:SF36">
    <property type="entry name" value="FI03272P-RELATED"/>
    <property type="match status" value="1"/>
</dbReference>
<protein>
    <submittedName>
        <fullName evidence="2">Uncharacterized protein</fullName>
    </submittedName>
</protein>
<dbReference type="PANTHER" id="PTHR14445">
    <property type="entry name" value="GRB10 INTERACTING GYF PROTEIN"/>
    <property type="match status" value="1"/>
</dbReference>
<feature type="compositionally biased region" description="Basic and acidic residues" evidence="1">
    <location>
        <begin position="325"/>
        <end position="338"/>
    </location>
</feature>
<reference evidence="2" key="1">
    <citation type="journal article" date="2020" name="Stud. Mycol.">
        <title>101 Dothideomycetes genomes: a test case for predicting lifestyles and emergence of pathogens.</title>
        <authorList>
            <person name="Haridas S."/>
            <person name="Albert R."/>
            <person name="Binder M."/>
            <person name="Bloem J."/>
            <person name="Labutti K."/>
            <person name="Salamov A."/>
            <person name="Andreopoulos B."/>
            <person name="Baker S."/>
            <person name="Barry K."/>
            <person name="Bills G."/>
            <person name="Bluhm B."/>
            <person name="Cannon C."/>
            <person name="Castanera R."/>
            <person name="Culley D."/>
            <person name="Daum C."/>
            <person name="Ezra D."/>
            <person name="Gonzalez J."/>
            <person name="Henrissat B."/>
            <person name="Kuo A."/>
            <person name="Liang C."/>
            <person name="Lipzen A."/>
            <person name="Lutzoni F."/>
            <person name="Magnuson J."/>
            <person name="Mondo S."/>
            <person name="Nolan M."/>
            <person name="Ohm R."/>
            <person name="Pangilinan J."/>
            <person name="Park H.-J."/>
            <person name="Ramirez L."/>
            <person name="Alfaro M."/>
            <person name="Sun H."/>
            <person name="Tritt A."/>
            <person name="Yoshinaga Y."/>
            <person name="Zwiers L.-H."/>
            <person name="Turgeon B."/>
            <person name="Goodwin S."/>
            <person name="Spatafora J."/>
            <person name="Crous P."/>
            <person name="Grigoriev I."/>
        </authorList>
    </citation>
    <scope>NUCLEOTIDE SEQUENCE</scope>
    <source>
        <strain evidence="2">CBS 122368</strain>
    </source>
</reference>
<sequence>MCPSREHFPSSTPTPPPNIMDGERSVQFTNWASFVIVNQLLTHSFSATPKAHFTTARCVLGYPSSDVRAQAHSHIHYLSRRIATRASRARPYLNPRRQASQLPSTFSLHTTRTRASEQLNSSALAHYSFNVSPTTSAIRSTQPIMADTPSISLSPTLSATSTVDSCSTALSSLGSPAMGPKDCSSAVDLCDLDSAKPKDETNIIPVTIQQLKIAGGIWFYLTHVDNATLAKLLALLVFGFAAFLSVCSYAGVQHPVFPDYEIQFLPDGEIDTKEKESKASNRDNADAAAQTEFATSSQPTQRLSIQTPQHTAVEIKSPPTAKIQRQQEEARRREKARRDAVIKEAMRELLLQHSGLAQPEDCIVLIKAVRPTADDVVLAWMKSFTNYECEGPVIRIDRSDEHPFPRPYRAYDIERAKDAAIEFPTSIPGPAEGSPATHPNYSNDAYIKGLEQEHDYEFCCTNNPLLLVCTSHHGVWLFYDGENYRLVSWLADKNIWYSPDYQFGIGLEDDGTFTVKQGDPATDAHMSAPPIWVPKEKKGEKKEMGPWWKETARECEETMQKDPVCTKERNKRKADKERAKEEKKRAEEEREREQEQQQQWAYQQWFYAQWARQHATGYQYPPRQSAWADADAYAYQKSEETRRQYWSQPGHAAQQERARRQAAAQQKAEREARSQQQQKRTAQQEKCRRDEQMHNFASGNFQKKKPAFGKTMWD</sequence>
<dbReference type="Proteomes" id="UP000800094">
    <property type="component" value="Unassembled WGS sequence"/>
</dbReference>
<evidence type="ECO:0000313" key="2">
    <source>
        <dbReference type="EMBL" id="KAF2251480.1"/>
    </source>
</evidence>
<feature type="region of interest" description="Disordered" evidence="1">
    <location>
        <begin position="1"/>
        <end position="21"/>
    </location>
</feature>
<feature type="compositionally biased region" description="Polar residues" evidence="1">
    <location>
        <begin position="292"/>
        <end position="310"/>
    </location>
</feature>
<dbReference type="GO" id="GO:0005829">
    <property type="term" value="C:cytosol"/>
    <property type="evidence" value="ECO:0007669"/>
    <property type="project" value="TreeGrafter"/>
</dbReference>
<feature type="compositionally biased region" description="Basic and acidic residues" evidence="1">
    <location>
        <begin position="273"/>
        <end position="285"/>
    </location>
</feature>
<accession>A0A6A6IPG6</accession>
<evidence type="ECO:0000256" key="1">
    <source>
        <dbReference type="SAM" id="MobiDB-lite"/>
    </source>
</evidence>
<feature type="region of interest" description="Disordered" evidence="1">
    <location>
        <begin position="273"/>
        <end position="338"/>
    </location>
</feature>
<dbReference type="RefSeq" id="XP_033686484.1">
    <property type="nucleotide sequence ID" value="XM_033834845.1"/>
</dbReference>
<dbReference type="GeneID" id="54588175"/>
<name>A0A6A6IPG6_9PLEO</name>
<feature type="compositionally biased region" description="Basic and acidic residues" evidence="1">
    <location>
        <begin position="682"/>
        <end position="693"/>
    </location>
</feature>
<keyword evidence="3" id="KW-1185">Reference proteome</keyword>
<evidence type="ECO:0000313" key="3">
    <source>
        <dbReference type="Proteomes" id="UP000800094"/>
    </source>
</evidence>